<protein>
    <recommendedName>
        <fullName evidence="2">lysozyme</fullName>
        <ecNumber evidence="2">3.2.1.17</ecNumber>
    </recommendedName>
</protein>
<dbReference type="GO" id="GO:0003796">
    <property type="term" value="F:lysozyme activity"/>
    <property type="evidence" value="ECO:0007669"/>
    <property type="project" value="UniProtKB-EC"/>
</dbReference>
<evidence type="ECO:0000256" key="10">
    <source>
        <dbReference type="SAM" id="SignalP"/>
    </source>
</evidence>
<dbReference type="InterPro" id="IPR008597">
    <property type="entry name" value="Invert_lysozyme"/>
</dbReference>
<evidence type="ECO:0000256" key="1">
    <source>
        <dbReference type="ARBA" id="ARBA00000632"/>
    </source>
</evidence>
<feature type="active site" description="Proton donor" evidence="8">
    <location>
        <position position="107"/>
    </location>
</feature>
<evidence type="ECO:0000256" key="7">
    <source>
        <dbReference type="ARBA" id="ARBA00023295"/>
    </source>
</evidence>
<gene>
    <name evidence="11" type="ORF">Mgra_00006364</name>
</gene>
<feature type="disulfide bond" evidence="9">
    <location>
        <begin position="149"/>
        <end position="177"/>
    </location>
</feature>
<sequence length="216" mass="24135">MKILNLLIVFIILSIAIIQPVVAPTPQEILAEIQAAASKGNKLIIYYISSGGSSVDGETVTKKKYIGFLPETQKFFSRAVNGIYEMKKKFLRLITLTNCLSCICQHESNCQPLLVNGMMMLLVVDIFSINKGLISIGKLKIKLNYYTDCSAPGRGDDEDIETAWQRCALDYNCSIQCIMLIWIRYLSLCDKTRCVSTCEKVWIHNGGPYGCSAQKN</sequence>
<evidence type="ECO:0000313" key="12">
    <source>
        <dbReference type="Proteomes" id="UP000605970"/>
    </source>
</evidence>
<keyword evidence="3" id="KW-0929">Antimicrobial</keyword>
<dbReference type="GO" id="GO:0042742">
    <property type="term" value="P:defense response to bacterium"/>
    <property type="evidence" value="ECO:0007669"/>
    <property type="project" value="UniProtKB-KW"/>
</dbReference>
<feature type="disulfide bond" evidence="9">
    <location>
        <begin position="167"/>
        <end position="173"/>
    </location>
</feature>
<keyword evidence="10" id="KW-0732">Signal</keyword>
<accession>A0A8S9ZM60</accession>
<keyword evidence="7" id="KW-0326">Glycosidase</keyword>
<feature type="disulfide bond" evidence="9">
    <location>
        <begin position="99"/>
        <end position="198"/>
    </location>
</feature>
<keyword evidence="4" id="KW-0081">Bacteriolytic enzyme</keyword>
<comment type="caution">
    <text evidence="11">The sequence shown here is derived from an EMBL/GenBank/DDBJ whole genome shotgun (WGS) entry which is preliminary data.</text>
</comment>
<dbReference type="PANTHER" id="PTHR11195:SF13">
    <property type="entry name" value="INVERTEBRATE-TYPE LYSOZYME 2-RELATED"/>
    <property type="match status" value="1"/>
</dbReference>
<dbReference type="Pfam" id="PF05497">
    <property type="entry name" value="Destabilase"/>
    <property type="match status" value="1"/>
</dbReference>
<evidence type="ECO:0000256" key="9">
    <source>
        <dbReference type="PIRSR" id="PIRSR608597-3"/>
    </source>
</evidence>
<evidence type="ECO:0000256" key="2">
    <source>
        <dbReference type="ARBA" id="ARBA00012732"/>
    </source>
</evidence>
<evidence type="ECO:0000313" key="11">
    <source>
        <dbReference type="EMBL" id="KAF7634186.1"/>
    </source>
</evidence>
<feature type="disulfide bond" evidence="9">
    <location>
        <begin position="104"/>
        <end position="110"/>
    </location>
</feature>
<evidence type="ECO:0000256" key="3">
    <source>
        <dbReference type="ARBA" id="ARBA00022529"/>
    </source>
</evidence>
<dbReference type="PROSITE" id="PS51909">
    <property type="entry name" value="LYSOZYME_I"/>
    <property type="match status" value="1"/>
</dbReference>
<dbReference type="PANTHER" id="PTHR11195">
    <property type="entry name" value="DESTABILASE-RELATED"/>
    <property type="match status" value="1"/>
</dbReference>
<organism evidence="11 12">
    <name type="scientific">Meloidogyne graminicola</name>
    <dbReference type="NCBI Taxonomy" id="189291"/>
    <lineage>
        <taxon>Eukaryota</taxon>
        <taxon>Metazoa</taxon>
        <taxon>Ecdysozoa</taxon>
        <taxon>Nematoda</taxon>
        <taxon>Chromadorea</taxon>
        <taxon>Rhabditida</taxon>
        <taxon>Tylenchina</taxon>
        <taxon>Tylenchomorpha</taxon>
        <taxon>Tylenchoidea</taxon>
        <taxon>Meloidogynidae</taxon>
        <taxon>Meloidogyninae</taxon>
        <taxon>Meloidogyne</taxon>
    </lineage>
</organism>
<feature type="signal peptide" evidence="10">
    <location>
        <begin position="1"/>
        <end position="23"/>
    </location>
</feature>
<evidence type="ECO:0000256" key="5">
    <source>
        <dbReference type="ARBA" id="ARBA00022801"/>
    </source>
</evidence>
<keyword evidence="12" id="KW-1185">Reference proteome</keyword>
<evidence type="ECO:0000256" key="8">
    <source>
        <dbReference type="PIRSR" id="PIRSR608597-1"/>
    </source>
</evidence>
<name>A0A8S9ZM60_9BILA</name>
<keyword evidence="6 9" id="KW-1015">Disulfide bond</keyword>
<dbReference type="GO" id="GO:0031640">
    <property type="term" value="P:killing of cells of another organism"/>
    <property type="evidence" value="ECO:0007669"/>
    <property type="project" value="UniProtKB-KW"/>
</dbReference>
<dbReference type="AlphaFoldDB" id="A0A8S9ZM60"/>
<dbReference type="Proteomes" id="UP000605970">
    <property type="component" value="Unassembled WGS sequence"/>
</dbReference>
<keyword evidence="5" id="KW-0378">Hydrolase</keyword>
<dbReference type="EC" id="3.2.1.17" evidence="2"/>
<reference evidence="11" key="1">
    <citation type="journal article" date="2020" name="Ecol. Evol.">
        <title>Genome structure and content of the rice root-knot nematode (Meloidogyne graminicola).</title>
        <authorList>
            <person name="Phan N.T."/>
            <person name="Danchin E.G.J."/>
            <person name="Klopp C."/>
            <person name="Perfus-Barbeoch L."/>
            <person name="Kozlowski D.K."/>
            <person name="Koutsovoulos G.D."/>
            <person name="Lopez-Roques C."/>
            <person name="Bouchez O."/>
            <person name="Zahm M."/>
            <person name="Besnard G."/>
            <person name="Bellafiore S."/>
        </authorList>
    </citation>
    <scope>NUCLEOTIDE SEQUENCE</scope>
    <source>
        <strain evidence="11">VN-18</strain>
    </source>
</reference>
<feature type="disulfide bond" evidence="9">
    <location>
        <begin position="194"/>
        <end position="211"/>
    </location>
</feature>
<evidence type="ECO:0000256" key="6">
    <source>
        <dbReference type="ARBA" id="ARBA00023157"/>
    </source>
</evidence>
<dbReference type="EMBL" id="JABEBT010000062">
    <property type="protein sequence ID" value="KAF7634186.1"/>
    <property type="molecule type" value="Genomic_DNA"/>
</dbReference>
<dbReference type="Gene3D" id="1.10.530.10">
    <property type="match status" value="1"/>
</dbReference>
<feature type="active site" description="Nucleophile" evidence="8">
    <location>
        <position position="125"/>
    </location>
</feature>
<feature type="chain" id="PRO_5035905612" description="lysozyme" evidence="10">
    <location>
        <begin position="24"/>
        <end position="216"/>
    </location>
</feature>
<evidence type="ECO:0000256" key="4">
    <source>
        <dbReference type="ARBA" id="ARBA00022638"/>
    </source>
</evidence>
<comment type="catalytic activity">
    <reaction evidence="1">
        <text>Hydrolysis of (1-&gt;4)-beta-linkages between N-acetylmuramic acid and N-acetyl-D-glucosamine residues in a peptidoglycan and between N-acetyl-D-glucosamine residues in chitodextrins.</text>
        <dbReference type="EC" id="3.2.1.17"/>
    </reaction>
</comment>
<proteinExistence type="predicted"/>
<dbReference type="OrthoDB" id="6337871at2759"/>